<protein>
    <submittedName>
        <fullName evidence="1">Uncharacterized protein</fullName>
    </submittedName>
</protein>
<evidence type="ECO:0000313" key="2">
    <source>
        <dbReference type="Proteomes" id="UP001196413"/>
    </source>
</evidence>
<keyword evidence="2" id="KW-1185">Reference proteome</keyword>
<gene>
    <name evidence="1" type="ORF">KIN20_010212</name>
</gene>
<accession>A0AAD5QK53</accession>
<evidence type="ECO:0000313" key="1">
    <source>
        <dbReference type="EMBL" id="KAJ1353562.1"/>
    </source>
</evidence>
<proteinExistence type="predicted"/>
<dbReference type="Proteomes" id="UP001196413">
    <property type="component" value="Unassembled WGS sequence"/>
</dbReference>
<sequence>MGATSWYSEQNQINLPVMSSLLLVTAMSASSTTEKGTFHNQSSFYQLRKLLRVPAGPSRKVHVDSDNCGVVWIANFFSFVITTSNMRAAAVKRIGS</sequence>
<dbReference type="EMBL" id="JAHQIW010001747">
    <property type="protein sequence ID" value="KAJ1353562.1"/>
    <property type="molecule type" value="Genomic_DNA"/>
</dbReference>
<dbReference type="AlphaFoldDB" id="A0AAD5QK53"/>
<name>A0AAD5QK53_PARTN</name>
<comment type="caution">
    <text evidence="1">The sequence shown here is derived from an EMBL/GenBank/DDBJ whole genome shotgun (WGS) entry which is preliminary data.</text>
</comment>
<organism evidence="1 2">
    <name type="scientific">Parelaphostrongylus tenuis</name>
    <name type="common">Meningeal worm</name>
    <dbReference type="NCBI Taxonomy" id="148309"/>
    <lineage>
        <taxon>Eukaryota</taxon>
        <taxon>Metazoa</taxon>
        <taxon>Ecdysozoa</taxon>
        <taxon>Nematoda</taxon>
        <taxon>Chromadorea</taxon>
        <taxon>Rhabditida</taxon>
        <taxon>Rhabditina</taxon>
        <taxon>Rhabditomorpha</taxon>
        <taxon>Strongyloidea</taxon>
        <taxon>Metastrongylidae</taxon>
        <taxon>Parelaphostrongylus</taxon>
    </lineage>
</organism>
<feature type="non-terminal residue" evidence="1">
    <location>
        <position position="96"/>
    </location>
</feature>
<reference evidence="1" key="1">
    <citation type="submission" date="2021-06" db="EMBL/GenBank/DDBJ databases">
        <title>Parelaphostrongylus tenuis whole genome reference sequence.</title>
        <authorList>
            <person name="Garwood T.J."/>
            <person name="Larsen P.A."/>
            <person name="Fountain-Jones N.M."/>
            <person name="Garbe J.R."/>
            <person name="Macchietto M.G."/>
            <person name="Kania S.A."/>
            <person name="Gerhold R.W."/>
            <person name="Richards J.E."/>
            <person name="Wolf T.M."/>
        </authorList>
    </citation>
    <scope>NUCLEOTIDE SEQUENCE</scope>
    <source>
        <strain evidence="1">MNPRO001-30</strain>
        <tissue evidence="1">Meninges</tissue>
    </source>
</reference>